<dbReference type="Proteomes" id="UP001162483">
    <property type="component" value="Unassembled WGS sequence"/>
</dbReference>
<evidence type="ECO:0000313" key="1">
    <source>
        <dbReference type="EMBL" id="CAI9536030.1"/>
    </source>
</evidence>
<sequence length="58" mass="6198">VTKLTKVQSVCICGKAGFSMPSIAIDWSTMTMSLPPSSLDCSHVTCSEIKRQHSAGLQ</sequence>
<name>A0ABN9AMJ5_9NEOB</name>
<proteinExistence type="predicted"/>
<keyword evidence="2" id="KW-1185">Reference proteome</keyword>
<dbReference type="EMBL" id="CATNWA010000295">
    <property type="protein sequence ID" value="CAI9536030.1"/>
    <property type="molecule type" value="Genomic_DNA"/>
</dbReference>
<organism evidence="1 2">
    <name type="scientific">Staurois parvus</name>
    <dbReference type="NCBI Taxonomy" id="386267"/>
    <lineage>
        <taxon>Eukaryota</taxon>
        <taxon>Metazoa</taxon>
        <taxon>Chordata</taxon>
        <taxon>Craniata</taxon>
        <taxon>Vertebrata</taxon>
        <taxon>Euteleostomi</taxon>
        <taxon>Amphibia</taxon>
        <taxon>Batrachia</taxon>
        <taxon>Anura</taxon>
        <taxon>Neobatrachia</taxon>
        <taxon>Ranoidea</taxon>
        <taxon>Ranidae</taxon>
        <taxon>Staurois</taxon>
    </lineage>
</organism>
<feature type="non-terminal residue" evidence="1">
    <location>
        <position position="1"/>
    </location>
</feature>
<reference evidence="1" key="1">
    <citation type="submission" date="2023-05" db="EMBL/GenBank/DDBJ databases">
        <authorList>
            <person name="Stuckert A."/>
        </authorList>
    </citation>
    <scope>NUCLEOTIDE SEQUENCE</scope>
</reference>
<gene>
    <name evidence="1" type="ORF">SPARVUS_LOCUS973667</name>
</gene>
<protein>
    <submittedName>
        <fullName evidence="1">Uncharacterized protein</fullName>
    </submittedName>
</protein>
<evidence type="ECO:0000313" key="2">
    <source>
        <dbReference type="Proteomes" id="UP001162483"/>
    </source>
</evidence>
<comment type="caution">
    <text evidence="1">The sequence shown here is derived from an EMBL/GenBank/DDBJ whole genome shotgun (WGS) entry which is preliminary data.</text>
</comment>
<accession>A0ABN9AMJ5</accession>